<dbReference type="AlphaFoldDB" id="A0A4W3IZ29"/>
<reference evidence="8" key="1">
    <citation type="journal article" date="2006" name="Science">
        <title>Ancient noncoding elements conserved in the human genome.</title>
        <authorList>
            <person name="Venkatesh B."/>
            <person name="Kirkness E.F."/>
            <person name="Loh Y.H."/>
            <person name="Halpern A.L."/>
            <person name="Lee A.P."/>
            <person name="Johnson J."/>
            <person name="Dandona N."/>
            <person name="Viswanathan L.D."/>
            <person name="Tay A."/>
            <person name="Venter J.C."/>
            <person name="Strausberg R.L."/>
            <person name="Brenner S."/>
        </authorList>
    </citation>
    <scope>NUCLEOTIDE SEQUENCE [LARGE SCALE GENOMIC DNA]</scope>
</reference>
<dbReference type="GO" id="GO:0016567">
    <property type="term" value="P:protein ubiquitination"/>
    <property type="evidence" value="ECO:0007669"/>
    <property type="project" value="TreeGrafter"/>
</dbReference>
<dbReference type="PANTHER" id="PTHR22791">
    <property type="entry name" value="RING-TYPE DOMAIN-CONTAINING PROTEIN"/>
    <property type="match status" value="1"/>
</dbReference>
<dbReference type="SMART" id="SM00184">
    <property type="entry name" value="RING"/>
    <property type="match status" value="1"/>
</dbReference>
<evidence type="ECO:0000256" key="4">
    <source>
        <dbReference type="PROSITE-ProRule" id="PRU00175"/>
    </source>
</evidence>
<evidence type="ECO:0000313" key="7">
    <source>
        <dbReference type="Ensembl" id="ENSCMIP00000034822.1"/>
    </source>
</evidence>
<keyword evidence="2 4" id="KW-0863">Zinc-finger</keyword>
<accession>A0A4W3IZ29</accession>
<organism evidence="7 8">
    <name type="scientific">Callorhinchus milii</name>
    <name type="common">Ghost shark</name>
    <dbReference type="NCBI Taxonomy" id="7868"/>
    <lineage>
        <taxon>Eukaryota</taxon>
        <taxon>Metazoa</taxon>
        <taxon>Chordata</taxon>
        <taxon>Craniata</taxon>
        <taxon>Vertebrata</taxon>
        <taxon>Chondrichthyes</taxon>
        <taxon>Holocephali</taxon>
        <taxon>Chimaeriformes</taxon>
        <taxon>Callorhinchidae</taxon>
        <taxon>Callorhinchus</taxon>
    </lineage>
</organism>
<evidence type="ECO:0000313" key="8">
    <source>
        <dbReference type="Proteomes" id="UP000314986"/>
    </source>
</evidence>
<dbReference type="PROSITE" id="PS00518">
    <property type="entry name" value="ZF_RING_1"/>
    <property type="match status" value="1"/>
</dbReference>
<sequence length="238" mass="26462">MSVSPPEVWHTDVSLAAENLDRKSLSGLECTICFNSYDNTFKTPKLLACTHAFCLECLARLVAVMPNKQPANIICPLCRQPTVIPEQGTPALNTSQDLLAKLPPQLRLEESMWVEGRKLCCKRSADSDDGKSDLCVCIDIGEAKPDASVPARPGSFGCSDMFGDWKKVVLFLMVVVILCAVVLWPLQCMIMSGNLSNRGLHLEVLNVFLFRPKIVLRGTFNDVITRFLMTDLHFFLNK</sequence>
<dbReference type="InterPro" id="IPR051435">
    <property type="entry name" value="RING_finger_E3_ubiq-ligases"/>
</dbReference>
<evidence type="ECO:0000259" key="6">
    <source>
        <dbReference type="PROSITE" id="PS50089"/>
    </source>
</evidence>
<keyword evidence="8" id="KW-1185">Reference proteome</keyword>
<evidence type="ECO:0000256" key="5">
    <source>
        <dbReference type="SAM" id="Phobius"/>
    </source>
</evidence>
<feature type="domain" description="RING-type" evidence="6">
    <location>
        <begin position="30"/>
        <end position="79"/>
    </location>
</feature>
<reference evidence="7" key="5">
    <citation type="submission" date="2025-09" db="UniProtKB">
        <authorList>
            <consortium name="Ensembl"/>
        </authorList>
    </citation>
    <scope>IDENTIFICATION</scope>
</reference>
<evidence type="ECO:0000256" key="3">
    <source>
        <dbReference type="ARBA" id="ARBA00022833"/>
    </source>
</evidence>
<reference evidence="8" key="3">
    <citation type="journal article" date="2014" name="Nature">
        <title>Elephant shark genome provides unique insights into gnathostome evolution.</title>
        <authorList>
            <consortium name="International Elephant Shark Genome Sequencing Consortium"/>
            <person name="Venkatesh B."/>
            <person name="Lee A.P."/>
            <person name="Ravi V."/>
            <person name="Maurya A.K."/>
            <person name="Lian M.M."/>
            <person name="Swann J.B."/>
            <person name="Ohta Y."/>
            <person name="Flajnik M.F."/>
            <person name="Sutoh Y."/>
            <person name="Kasahara M."/>
            <person name="Hoon S."/>
            <person name="Gangu V."/>
            <person name="Roy S.W."/>
            <person name="Irimia M."/>
            <person name="Korzh V."/>
            <person name="Kondrychyn I."/>
            <person name="Lim Z.W."/>
            <person name="Tay B.H."/>
            <person name="Tohari S."/>
            <person name="Kong K.W."/>
            <person name="Ho S."/>
            <person name="Lorente-Galdos B."/>
            <person name="Quilez J."/>
            <person name="Marques-Bonet T."/>
            <person name="Raney B.J."/>
            <person name="Ingham P.W."/>
            <person name="Tay A."/>
            <person name="Hillier L.W."/>
            <person name="Minx P."/>
            <person name="Boehm T."/>
            <person name="Wilson R.K."/>
            <person name="Brenner S."/>
            <person name="Warren W.C."/>
        </authorList>
    </citation>
    <scope>NUCLEOTIDE SEQUENCE [LARGE SCALE GENOMIC DNA]</scope>
</reference>
<feature type="transmembrane region" description="Helical" evidence="5">
    <location>
        <begin position="168"/>
        <end position="186"/>
    </location>
</feature>
<reference evidence="7" key="4">
    <citation type="submission" date="2025-08" db="UniProtKB">
        <authorList>
            <consortium name="Ensembl"/>
        </authorList>
    </citation>
    <scope>IDENTIFICATION</scope>
</reference>
<dbReference type="InterPro" id="IPR001841">
    <property type="entry name" value="Znf_RING"/>
</dbReference>
<dbReference type="Gene3D" id="3.30.40.10">
    <property type="entry name" value="Zinc/RING finger domain, C3HC4 (zinc finger)"/>
    <property type="match status" value="1"/>
</dbReference>
<keyword evidence="5" id="KW-0812">Transmembrane</keyword>
<dbReference type="GO" id="GO:0008270">
    <property type="term" value="F:zinc ion binding"/>
    <property type="evidence" value="ECO:0007669"/>
    <property type="project" value="UniProtKB-KW"/>
</dbReference>
<keyword evidence="5" id="KW-1133">Transmembrane helix</keyword>
<keyword evidence="5" id="KW-0472">Membrane</keyword>
<dbReference type="InParanoid" id="A0A4W3IZ29"/>
<dbReference type="InterPro" id="IPR013083">
    <property type="entry name" value="Znf_RING/FYVE/PHD"/>
</dbReference>
<reference evidence="8" key="2">
    <citation type="journal article" date="2007" name="PLoS Biol.">
        <title>Survey sequencing and comparative analysis of the elephant shark (Callorhinchus milii) genome.</title>
        <authorList>
            <person name="Venkatesh B."/>
            <person name="Kirkness E.F."/>
            <person name="Loh Y.H."/>
            <person name="Halpern A.L."/>
            <person name="Lee A.P."/>
            <person name="Johnson J."/>
            <person name="Dandona N."/>
            <person name="Viswanathan L.D."/>
            <person name="Tay A."/>
            <person name="Venter J.C."/>
            <person name="Strausberg R.L."/>
            <person name="Brenner S."/>
        </authorList>
    </citation>
    <scope>NUCLEOTIDE SEQUENCE [LARGE SCALE GENOMIC DNA]</scope>
</reference>
<dbReference type="SUPFAM" id="SSF57850">
    <property type="entry name" value="RING/U-box"/>
    <property type="match status" value="1"/>
</dbReference>
<keyword evidence="3" id="KW-0862">Zinc</keyword>
<dbReference type="Ensembl" id="ENSCMIT00000035343.1">
    <property type="protein sequence ID" value="ENSCMIP00000034822.1"/>
    <property type="gene ID" value="ENSCMIG00000014761.1"/>
</dbReference>
<dbReference type="Proteomes" id="UP000314986">
    <property type="component" value="Unassembled WGS sequence"/>
</dbReference>
<keyword evidence="1" id="KW-0479">Metal-binding</keyword>
<dbReference type="PROSITE" id="PS50089">
    <property type="entry name" value="ZF_RING_2"/>
    <property type="match status" value="1"/>
</dbReference>
<dbReference type="GO" id="GO:0061630">
    <property type="term" value="F:ubiquitin protein ligase activity"/>
    <property type="evidence" value="ECO:0007669"/>
    <property type="project" value="TreeGrafter"/>
</dbReference>
<dbReference type="PANTHER" id="PTHR22791:SF4">
    <property type="entry name" value="RING FINGER PROTEIN 223"/>
    <property type="match status" value="1"/>
</dbReference>
<dbReference type="InterPro" id="IPR017907">
    <property type="entry name" value="Znf_RING_CS"/>
</dbReference>
<dbReference type="GeneTree" id="ENSGT00940000163259"/>
<dbReference type="OMA" id="FCVCIDI"/>
<dbReference type="CDD" id="cd16556">
    <property type="entry name" value="RING-HC_RNF183-like"/>
    <property type="match status" value="1"/>
</dbReference>
<name>A0A4W3IZ29_CALMI</name>
<protein>
    <submittedName>
        <fullName evidence="7">Ring finger protein 223</fullName>
    </submittedName>
</protein>
<evidence type="ECO:0000256" key="1">
    <source>
        <dbReference type="ARBA" id="ARBA00022723"/>
    </source>
</evidence>
<dbReference type="Pfam" id="PF14634">
    <property type="entry name" value="zf-RING_5"/>
    <property type="match status" value="1"/>
</dbReference>
<evidence type="ECO:0000256" key="2">
    <source>
        <dbReference type="ARBA" id="ARBA00022771"/>
    </source>
</evidence>
<proteinExistence type="predicted"/>